<organism evidence="1 2">
    <name type="scientific">Pleurodeles waltl</name>
    <name type="common">Iberian ribbed newt</name>
    <dbReference type="NCBI Taxonomy" id="8319"/>
    <lineage>
        <taxon>Eukaryota</taxon>
        <taxon>Metazoa</taxon>
        <taxon>Chordata</taxon>
        <taxon>Craniata</taxon>
        <taxon>Vertebrata</taxon>
        <taxon>Euteleostomi</taxon>
        <taxon>Amphibia</taxon>
        <taxon>Batrachia</taxon>
        <taxon>Caudata</taxon>
        <taxon>Salamandroidea</taxon>
        <taxon>Salamandridae</taxon>
        <taxon>Pleurodelinae</taxon>
        <taxon>Pleurodeles</taxon>
    </lineage>
</organism>
<accession>A0AAV7KRQ6</accession>
<proteinExistence type="predicted"/>
<dbReference type="Proteomes" id="UP001066276">
    <property type="component" value="Chromosome 12"/>
</dbReference>
<dbReference type="EMBL" id="JANPWB010000016">
    <property type="protein sequence ID" value="KAJ1081352.1"/>
    <property type="molecule type" value="Genomic_DNA"/>
</dbReference>
<protein>
    <submittedName>
        <fullName evidence="1">Uncharacterized protein</fullName>
    </submittedName>
</protein>
<reference evidence="1" key="1">
    <citation type="journal article" date="2022" name="bioRxiv">
        <title>Sequencing and chromosome-scale assembly of the giantPleurodeles waltlgenome.</title>
        <authorList>
            <person name="Brown T."/>
            <person name="Elewa A."/>
            <person name="Iarovenko S."/>
            <person name="Subramanian E."/>
            <person name="Araus A.J."/>
            <person name="Petzold A."/>
            <person name="Susuki M."/>
            <person name="Suzuki K.-i.T."/>
            <person name="Hayashi T."/>
            <person name="Toyoda A."/>
            <person name="Oliveira C."/>
            <person name="Osipova E."/>
            <person name="Leigh N.D."/>
            <person name="Simon A."/>
            <person name="Yun M.H."/>
        </authorList>
    </citation>
    <scope>NUCLEOTIDE SEQUENCE</scope>
    <source>
        <strain evidence="1">20211129_DDA</strain>
        <tissue evidence="1">Liver</tissue>
    </source>
</reference>
<evidence type="ECO:0000313" key="1">
    <source>
        <dbReference type="EMBL" id="KAJ1081352.1"/>
    </source>
</evidence>
<comment type="caution">
    <text evidence="1">The sequence shown here is derived from an EMBL/GenBank/DDBJ whole genome shotgun (WGS) entry which is preliminary data.</text>
</comment>
<sequence>MELVIRVAWVPAVGTSDLDMITEADLTRGNFYELYSGCLFQERVRERQVNCPGNWEAQIVDYLDPFKEANEFTYAQSRADLFQFTGKLKLHKWFALKGNRPPERLTENSRLSDLSTGDMDVLYILSELESDRSQSVDEMVK</sequence>
<keyword evidence="2" id="KW-1185">Reference proteome</keyword>
<gene>
    <name evidence="1" type="ORF">NDU88_001534</name>
</gene>
<dbReference type="AlphaFoldDB" id="A0AAV7KRQ6"/>
<name>A0AAV7KRQ6_PLEWA</name>
<evidence type="ECO:0000313" key="2">
    <source>
        <dbReference type="Proteomes" id="UP001066276"/>
    </source>
</evidence>